<dbReference type="Proteomes" id="UP000323242">
    <property type="component" value="Unassembled WGS sequence"/>
</dbReference>
<dbReference type="Gene3D" id="1.25.40.10">
    <property type="entry name" value="Tetratricopeptide repeat domain"/>
    <property type="match status" value="1"/>
</dbReference>
<keyword evidence="9" id="KW-1185">Reference proteome</keyword>
<keyword evidence="6" id="KW-0067">ATP-binding</keyword>
<keyword evidence="4" id="KW-0547">Nucleotide-binding</keyword>
<dbReference type="GO" id="GO:0005524">
    <property type="term" value="F:ATP binding"/>
    <property type="evidence" value="ECO:0007669"/>
    <property type="project" value="UniProtKB-KW"/>
</dbReference>
<evidence type="ECO:0000256" key="3">
    <source>
        <dbReference type="ARBA" id="ARBA00022679"/>
    </source>
</evidence>
<accession>A0A5D4JNV6</accession>
<keyword evidence="5 8" id="KW-0418">Kinase</keyword>
<protein>
    <recommendedName>
        <fullName evidence="1">non-specific serine/threonine protein kinase</fullName>
        <ecNumber evidence="1">2.7.11.1</ecNumber>
    </recommendedName>
</protein>
<organism evidence="8 9">
    <name type="scientific">Streptomyces parvus</name>
    <dbReference type="NCBI Taxonomy" id="66428"/>
    <lineage>
        <taxon>Bacteria</taxon>
        <taxon>Bacillati</taxon>
        <taxon>Actinomycetota</taxon>
        <taxon>Actinomycetes</taxon>
        <taxon>Kitasatosporales</taxon>
        <taxon>Streptomycetaceae</taxon>
        <taxon>Streptomyces</taxon>
    </lineage>
</organism>
<dbReference type="InterPro" id="IPR011009">
    <property type="entry name" value="Kinase-like_dom_sf"/>
</dbReference>
<evidence type="ECO:0000256" key="5">
    <source>
        <dbReference type="ARBA" id="ARBA00022777"/>
    </source>
</evidence>
<keyword evidence="2 8" id="KW-0723">Serine/threonine-protein kinase</keyword>
<dbReference type="PANTHER" id="PTHR43289">
    <property type="entry name" value="MITOGEN-ACTIVATED PROTEIN KINASE KINASE KINASE 20-RELATED"/>
    <property type="match status" value="1"/>
</dbReference>
<gene>
    <name evidence="8" type="ORF">FY004_03500</name>
</gene>
<dbReference type="PROSITE" id="PS50011">
    <property type="entry name" value="PROTEIN_KINASE_DOM"/>
    <property type="match status" value="1"/>
</dbReference>
<keyword evidence="3" id="KW-0808">Transferase</keyword>
<dbReference type="Pfam" id="PF00069">
    <property type="entry name" value="Pkinase"/>
    <property type="match status" value="1"/>
</dbReference>
<proteinExistence type="predicted"/>
<sequence length="364" mass="40196">MGDVWLATDTVLDRPVALKFLALNRLRERHDHRPELTEQETSRFLREARALARISSPHVVTVHDQGEHDGRIYLVMEQIEGRALTRFMGEGTPATLAQTARWGAQVCEGLADAHEVDVVHRDVKPANIMISERSDVKLVDFGLARLIDNTVTHGTGLTWLYASPERCEGRPGDHRTDLYSLGCVLYEMLTGRPPFGGPETALPAIANMHLHAVPAAPQDVRPGVPGGLGDLVLHLLAKNPDDRPKDARSVARLIHQVEHVPEAAPSGTVVLSVDPHVNPDYMERIRELESTIDRLRSTHRATDPVVLDARMQLAEITGESGDTRGAITLYRTLAEECRADLGPYDTRTLDAFEAMARWIAGSGR</sequence>
<dbReference type="AlphaFoldDB" id="A0A5D4JNV6"/>
<evidence type="ECO:0000256" key="2">
    <source>
        <dbReference type="ARBA" id="ARBA00022527"/>
    </source>
</evidence>
<dbReference type="GO" id="GO:0004674">
    <property type="term" value="F:protein serine/threonine kinase activity"/>
    <property type="evidence" value="ECO:0007669"/>
    <property type="project" value="UniProtKB-KW"/>
</dbReference>
<dbReference type="SUPFAM" id="SSF56112">
    <property type="entry name" value="Protein kinase-like (PK-like)"/>
    <property type="match status" value="1"/>
</dbReference>
<dbReference type="EC" id="2.7.11.1" evidence="1"/>
<dbReference type="InterPro" id="IPR011990">
    <property type="entry name" value="TPR-like_helical_dom_sf"/>
</dbReference>
<evidence type="ECO:0000313" key="8">
    <source>
        <dbReference type="EMBL" id="TYR65935.1"/>
    </source>
</evidence>
<dbReference type="CDD" id="cd14014">
    <property type="entry name" value="STKc_PknB_like"/>
    <property type="match status" value="1"/>
</dbReference>
<comment type="caution">
    <text evidence="8">The sequence shown here is derived from an EMBL/GenBank/DDBJ whole genome shotgun (WGS) entry which is preliminary data.</text>
</comment>
<dbReference type="PANTHER" id="PTHR43289:SF6">
    <property type="entry name" value="SERINE_THREONINE-PROTEIN KINASE NEKL-3"/>
    <property type="match status" value="1"/>
</dbReference>
<dbReference type="InterPro" id="IPR008271">
    <property type="entry name" value="Ser/Thr_kinase_AS"/>
</dbReference>
<dbReference type="EMBL" id="VSZQ01000011">
    <property type="protein sequence ID" value="TYR65935.1"/>
    <property type="molecule type" value="Genomic_DNA"/>
</dbReference>
<dbReference type="InterPro" id="IPR000719">
    <property type="entry name" value="Prot_kinase_dom"/>
</dbReference>
<evidence type="ECO:0000256" key="4">
    <source>
        <dbReference type="ARBA" id="ARBA00022741"/>
    </source>
</evidence>
<reference evidence="8 9" key="1">
    <citation type="submission" date="2019-08" db="EMBL/GenBank/DDBJ databases">
        <title>Draft genome for granaticin producer strain Streptomyces parvus C05.</title>
        <authorList>
            <person name="Gonzalez-Pimentel J.L."/>
        </authorList>
    </citation>
    <scope>NUCLEOTIDE SEQUENCE [LARGE SCALE GENOMIC DNA]</scope>
    <source>
        <strain evidence="8 9">C05</strain>
    </source>
</reference>
<dbReference type="Gene3D" id="1.10.510.10">
    <property type="entry name" value="Transferase(Phosphotransferase) domain 1"/>
    <property type="match status" value="1"/>
</dbReference>
<evidence type="ECO:0000256" key="6">
    <source>
        <dbReference type="ARBA" id="ARBA00022840"/>
    </source>
</evidence>
<evidence type="ECO:0000256" key="1">
    <source>
        <dbReference type="ARBA" id="ARBA00012513"/>
    </source>
</evidence>
<dbReference type="SMART" id="SM00220">
    <property type="entry name" value="S_TKc"/>
    <property type="match status" value="1"/>
</dbReference>
<name>A0A5D4JNV6_9ACTN</name>
<evidence type="ECO:0000259" key="7">
    <source>
        <dbReference type="PROSITE" id="PS50011"/>
    </source>
</evidence>
<dbReference type="Gene3D" id="3.30.200.20">
    <property type="entry name" value="Phosphorylase Kinase, domain 1"/>
    <property type="match status" value="1"/>
</dbReference>
<feature type="domain" description="Protein kinase" evidence="7">
    <location>
        <begin position="1"/>
        <end position="258"/>
    </location>
</feature>
<evidence type="ECO:0000313" key="9">
    <source>
        <dbReference type="Proteomes" id="UP000323242"/>
    </source>
</evidence>
<dbReference type="PROSITE" id="PS00108">
    <property type="entry name" value="PROTEIN_KINASE_ST"/>
    <property type="match status" value="1"/>
</dbReference>